<evidence type="ECO:0000259" key="3">
    <source>
        <dbReference type="PROSITE" id="PS50975"/>
    </source>
</evidence>
<dbReference type="SUPFAM" id="SSF51735">
    <property type="entry name" value="NAD(P)-binding Rossmann-fold domains"/>
    <property type="match status" value="1"/>
</dbReference>
<dbReference type="InterPro" id="IPR013815">
    <property type="entry name" value="ATP_grasp_subdomain_1"/>
</dbReference>
<dbReference type="EMBL" id="CP143423">
    <property type="protein sequence ID" value="WVX47467.1"/>
    <property type="molecule type" value="Genomic_DNA"/>
</dbReference>
<name>A0ABZ2BN67_9RHOB</name>
<keyword evidence="1" id="KW-0816">Tricarboxylic acid cycle</keyword>
<dbReference type="InterPro" id="IPR032875">
    <property type="entry name" value="Succ_CoA_lig_flav_dom"/>
</dbReference>
<dbReference type="Gene3D" id="3.30.1490.20">
    <property type="entry name" value="ATP-grasp fold, A domain"/>
    <property type="match status" value="1"/>
</dbReference>
<reference evidence="5" key="2">
    <citation type="submission" date="2024-01" db="EMBL/GenBank/DDBJ databases">
        <title>Roseobacter fucihabitans sp. nov., isolated from the brown alga Fucus spiralis.</title>
        <authorList>
            <person name="Hahnke S."/>
            <person name="Berger M."/>
            <person name="Schlingloff A."/>
            <person name="Athale I."/>
            <person name="Neumann-Schaal M."/>
            <person name="Adenaya A."/>
            <person name="Poehlein A."/>
            <person name="Daniel R."/>
            <person name="Pertersen J."/>
            <person name="Brinkhoff T."/>
        </authorList>
    </citation>
    <scope>NUCLEOTIDE SEQUENCE [LARGE SCALE GENOMIC DNA]</scope>
    <source>
        <strain evidence="5">B14</strain>
    </source>
</reference>
<keyword evidence="2" id="KW-0067">ATP-binding</keyword>
<evidence type="ECO:0000313" key="4">
    <source>
        <dbReference type="EMBL" id="WVX47467.1"/>
    </source>
</evidence>
<evidence type="ECO:0000256" key="2">
    <source>
        <dbReference type="PROSITE-ProRule" id="PRU00409"/>
    </source>
</evidence>
<dbReference type="Gene3D" id="3.40.50.720">
    <property type="entry name" value="NAD(P)-binding Rossmann-like Domain"/>
    <property type="match status" value="1"/>
</dbReference>
<dbReference type="InterPro" id="IPR003781">
    <property type="entry name" value="CoA-bd"/>
</dbReference>
<protein>
    <submittedName>
        <fullName evidence="4">Trans-feruloyl-CoA synthase FCS1</fullName>
        <ecNumber evidence="4">6.2.1.34</ecNumber>
    </submittedName>
</protein>
<organism evidence="4 5">
    <name type="scientific">Roseobacter fucihabitans</name>
    <dbReference type="NCBI Taxonomy" id="1537242"/>
    <lineage>
        <taxon>Bacteria</taxon>
        <taxon>Pseudomonadati</taxon>
        <taxon>Pseudomonadota</taxon>
        <taxon>Alphaproteobacteria</taxon>
        <taxon>Rhodobacterales</taxon>
        <taxon>Roseobacteraceae</taxon>
        <taxon>Roseobacter</taxon>
    </lineage>
</organism>
<dbReference type="PROSITE" id="PS50975">
    <property type="entry name" value="ATP_GRASP"/>
    <property type="match status" value="1"/>
</dbReference>
<proteinExistence type="predicted"/>
<sequence length="678" mass="70818">MARALRRLLSPDSVVVIGGGEWCRQVLHQLLAMGFAGDIWRVHPDPTPVEGIPAVATIDDLPGVPDAAFIGVNRHLSIKAVAALSRIGAGGAVCFASGFSEAMSEDAQSTDLEADLVAAAGDMPLLGPNCYGFINAMEGALLWPDQHGCSRVARGVAILTQSSNIAINLTMQLRGLPIARVVACGNMAQTSQAEIATALLDDPRITAIGLHVEGFGDVAQWHALARKAQTKGVPLIAIKVGASEQARQATVSHTASLAGSDAGAGALLRRLGIARLFDLPSFLETLKLLHVNGPLESNALSCISCSGGEASLAADTAAGLQLRFPPLSRDQTSALRDALGPMVALSNPLDYHTYIWGDAERMAAAWLPMAAAHIALVVVIVDYPHTDASAWDCATRAAIEVRRVSVRPVAVVATLPELMPRDVCERLLGADVTPIHGLREAMVAAQAAGNVTLPHRLPPLGLGPAVAPQMLNEAAAKALLHAHGLDVPQGVVLSSRADASPAGELSAPLVLKGQGLAHKSEVSAVLLNVSHGGLAAALERMKAESFLVEEMVQGTVVELLIAVLRDDAHGFVLTIAAGGVLTELWQDRVSLLLPVTQDDIAEALTGLRVYPLLTGYRGRPGADIDAVIAAVMALQDCIIAHTAVISEVEINPLICTSERAVAADALIMMAPEIEQEET</sequence>
<dbReference type="PANTHER" id="PTHR42793">
    <property type="entry name" value="COA BINDING DOMAIN CONTAINING PROTEIN"/>
    <property type="match status" value="1"/>
</dbReference>
<reference evidence="4 5" key="1">
    <citation type="submission" date="2015-07" db="EMBL/GenBank/DDBJ databases">
        <authorList>
            <person name="Voget S."/>
            <person name="Dogs M."/>
            <person name="Brinkhoff T.H."/>
            <person name="Daniel R."/>
        </authorList>
    </citation>
    <scope>NUCLEOTIDE SEQUENCE [LARGE SCALE GENOMIC DNA]</scope>
    <source>
        <strain evidence="4 5">B14</strain>
    </source>
</reference>
<dbReference type="InterPro" id="IPR011761">
    <property type="entry name" value="ATP-grasp"/>
</dbReference>
<dbReference type="EC" id="6.2.1.34" evidence="4"/>
<dbReference type="RefSeq" id="WP_187429128.1">
    <property type="nucleotide sequence ID" value="NZ_CP143423.1"/>
</dbReference>
<gene>
    <name evidence="4" type="primary">FCS1</name>
    <name evidence="4" type="ORF">ROLI_005350</name>
</gene>
<keyword evidence="2" id="KW-0547">Nucleotide-binding</keyword>
<dbReference type="SUPFAM" id="SSF52210">
    <property type="entry name" value="Succinyl-CoA synthetase domains"/>
    <property type="match status" value="2"/>
</dbReference>
<evidence type="ECO:0000256" key="1">
    <source>
        <dbReference type="ARBA" id="ARBA00022532"/>
    </source>
</evidence>
<dbReference type="Pfam" id="PF13549">
    <property type="entry name" value="ATP-grasp_5"/>
    <property type="match status" value="1"/>
</dbReference>
<dbReference type="SMART" id="SM00881">
    <property type="entry name" value="CoA_binding"/>
    <property type="match status" value="1"/>
</dbReference>
<dbReference type="InterPro" id="IPR016102">
    <property type="entry name" value="Succinyl-CoA_synth-like"/>
</dbReference>
<dbReference type="InterPro" id="IPR036291">
    <property type="entry name" value="NAD(P)-bd_dom_sf"/>
</dbReference>
<dbReference type="PANTHER" id="PTHR42793:SF4">
    <property type="entry name" value="BLL6376 PROTEIN"/>
    <property type="match status" value="1"/>
</dbReference>
<dbReference type="GO" id="GO:0050563">
    <property type="term" value="F:trans-feruloyl-CoA synthase activity"/>
    <property type="evidence" value="ECO:0007669"/>
    <property type="project" value="UniProtKB-EC"/>
</dbReference>
<feature type="domain" description="ATP-grasp" evidence="3">
    <location>
        <begin position="477"/>
        <end position="674"/>
    </location>
</feature>
<dbReference type="Pfam" id="PF13380">
    <property type="entry name" value="CoA_binding_2"/>
    <property type="match status" value="1"/>
</dbReference>
<dbReference type="SUPFAM" id="SSF56059">
    <property type="entry name" value="Glutathione synthetase ATP-binding domain-like"/>
    <property type="match status" value="1"/>
</dbReference>
<accession>A0ABZ2BN67</accession>
<dbReference type="Proteomes" id="UP001318682">
    <property type="component" value="Chromosome"/>
</dbReference>
<dbReference type="Pfam" id="PF13607">
    <property type="entry name" value="Succ_CoA_lig"/>
    <property type="match status" value="1"/>
</dbReference>
<dbReference type="Gene3D" id="3.40.50.261">
    <property type="entry name" value="Succinyl-CoA synthetase domains"/>
    <property type="match status" value="2"/>
</dbReference>
<keyword evidence="5" id="KW-1185">Reference proteome</keyword>
<dbReference type="Gene3D" id="3.30.470.20">
    <property type="entry name" value="ATP-grasp fold, B domain"/>
    <property type="match status" value="1"/>
</dbReference>
<keyword evidence="4" id="KW-0436">Ligase</keyword>
<evidence type="ECO:0000313" key="5">
    <source>
        <dbReference type="Proteomes" id="UP001318682"/>
    </source>
</evidence>